<name>A0AAD6PIW8_9ROSI</name>
<dbReference type="EMBL" id="JAPFFJ010000004">
    <property type="protein sequence ID" value="KAJ6429928.1"/>
    <property type="molecule type" value="Genomic_DNA"/>
</dbReference>
<dbReference type="Proteomes" id="UP001162972">
    <property type="component" value="Chromosome 8"/>
</dbReference>
<dbReference type="SMART" id="SM01100">
    <property type="entry name" value="CRAL_TRIO_N"/>
    <property type="match status" value="2"/>
</dbReference>
<dbReference type="SUPFAM" id="SSF46938">
    <property type="entry name" value="CRAL/TRIO N-terminal domain"/>
    <property type="match status" value="1"/>
</dbReference>
<reference evidence="2 3" key="1">
    <citation type="journal article" date="2023" name="Int. J. Mol. Sci.">
        <title>De Novo Assembly and Annotation of 11 Diverse Shrub Willow (Salix) Genomes Reveals Novel Gene Organization in Sex-Linked Regions.</title>
        <authorList>
            <person name="Hyden B."/>
            <person name="Feng K."/>
            <person name="Yates T.B."/>
            <person name="Jawdy S."/>
            <person name="Cereghino C."/>
            <person name="Smart L.B."/>
            <person name="Muchero W."/>
        </authorList>
    </citation>
    <scope>NUCLEOTIDE SEQUENCE [LARGE SCALE GENOMIC DNA]</scope>
    <source>
        <tissue evidence="2">Shoot tip</tissue>
    </source>
</reference>
<dbReference type="PANTHER" id="PTHR46277:SF7">
    <property type="entry name" value="CRAL-TRIO DOMAIN-CONTAINING PROTEIN"/>
    <property type="match status" value="1"/>
</dbReference>
<dbReference type="SMART" id="SM00516">
    <property type="entry name" value="SEC14"/>
    <property type="match status" value="1"/>
</dbReference>
<evidence type="ECO:0000313" key="2">
    <source>
        <dbReference type="EMBL" id="KAJ6429928.1"/>
    </source>
</evidence>
<feature type="domain" description="CRAL-TRIO" evidence="1">
    <location>
        <begin position="535"/>
        <end position="691"/>
    </location>
</feature>
<sequence>MSNKGKFRLYLKRLSGVAQQGGISNTFCGPLDSNVKLNPLGRYDIQVLAASSQIPPQTLAALHAELFGHPAGSMVTTVDQPALLQASMQGPKCIPVEPGMAFGQPLVKCQAMSKRFPQNVVSAEEVASGFVAWPSNSVGTVGPGSNLGGMSSQNSNMLMDLLQQQKQQQQSQQLSSLPEPSRVINVQPSCLVVPSQTSATFQAGNSPASVNQNYSRSPMIDYSLLSPQSNNSSLNIGQVSNGDLKTTGVSGYSGLGSMSPLSSCSVNPDNSSQQVQSSTMTIRAARQLPGLGPNISNLQGSYGAKSSEVLDQGPLRNLGFVGKCTSIPGRLAVDEFESMMSNLEHEKLYMEMNVFSRNSLVFVRFPELERLYLWCLRQAHCGAASVRLKGTRTLYPADKKSLVFQIALTEMRKSVGKLGSSTELLRFLIGRSMAPEKAAKMFELSPSHAHSPGSDRLLLASSAFLLIMDKTQQQIALTQLRKSVEKLGSSTEKYGDPTLVRFLIARSMDPEKAAKMFAQWLKWRAAFVPNGSIPDSEVLDELRLRKVFLQGFSRDGYPVLLVKANKHFPSKDQLQFKKFVVHLLDKAIASSFKGREIGNEKLIAILDLQQIAYKNIDARGLITGFQLLQAYYPERLAKVLHFKYAMVVIVTNEEERNFFVKEIGEEVLPEEYGGRAMLVDPQDVTVPPVEG</sequence>
<dbReference type="InterPro" id="IPR036865">
    <property type="entry name" value="CRAL-TRIO_dom_sf"/>
</dbReference>
<dbReference type="PANTHER" id="PTHR46277">
    <property type="entry name" value="OS03G0850700 PROTEIN"/>
    <property type="match status" value="1"/>
</dbReference>
<dbReference type="InterPro" id="IPR011074">
    <property type="entry name" value="CRAL/TRIO_N_dom"/>
</dbReference>
<gene>
    <name evidence="2" type="ORF">OIU84_021358</name>
</gene>
<comment type="caution">
    <text evidence="2">The sequence shown here is derived from an EMBL/GenBank/DDBJ whole genome shotgun (WGS) entry which is preliminary data.</text>
</comment>
<dbReference type="InterPro" id="IPR036273">
    <property type="entry name" value="CRAL/TRIO_N_dom_sf"/>
</dbReference>
<dbReference type="Pfam" id="PF00650">
    <property type="entry name" value="CRAL_TRIO"/>
    <property type="match status" value="1"/>
</dbReference>
<organism evidence="2 3">
    <name type="scientific">Salix udensis</name>
    <dbReference type="NCBI Taxonomy" id="889485"/>
    <lineage>
        <taxon>Eukaryota</taxon>
        <taxon>Viridiplantae</taxon>
        <taxon>Streptophyta</taxon>
        <taxon>Embryophyta</taxon>
        <taxon>Tracheophyta</taxon>
        <taxon>Spermatophyta</taxon>
        <taxon>Magnoliopsida</taxon>
        <taxon>eudicotyledons</taxon>
        <taxon>Gunneridae</taxon>
        <taxon>Pentapetalae</taxon>
        <taxon>rosids</taxon>
        <taxon>fabids</taxon>
        <taxon>Malpighiales</taxon>
        <taxon>Salicaceae</taxon>
        <taxon>Saliceae</taxon>
        <taxon>Salix</taxon>
    </lineage>
</organism>
<protein>
    <recommendedName>
        <fullName evidence="1">CRAL-TRIO domain-containing protein</fullName>
    </recommendedName>
</protein>
<keyword evidence="3" id="KW-1185">Reference proteome</keyword>
<dbReference type="Gene3D" id="3.40.525.10">
    <property type="entry name" value="CRAL-TRIO lipid binding domain"/>
    <property type="match status" value="1"/>
</dbReference>
<accession>A0AAD6PIW8</accession>
<dbReference type="CDD" id="cd00170">
    <property type="entry name" value="SEC14"/>
    <property type="match status" value="1"/>
</dbReference>
<proteinExistence type="predicted"/>
<dbReference type="InterPro" id="IPR001251">
    <property type="entry name" value="CRAL-TRIO_dom"/>
</dbReference>
<evidence type="ECO:0000313" key="3">
    <source>
        <dbReference type="Proteomes" id="UP001162972"/>
    </source>
</evidence>
<evidence type="ECO:0000259" key="1">
    <source>
        <dbReference type="PROSITE" id="PS50191"/>
    </source>
</evidence>
<dbReference type="SUPFAM" id="SSF52087">
    <property type="entry name" value="CRAL/TRIO domain"/>
    <property type="match status" value="1"/>
</dbReference>
<dbReference type="PROSITE" id="PS50191">
    <property type="entry name" value="CRAL_TRIO"/>
    <property type="match status" value="1"/>
</dbReference>
<dbReference type="AlphaFoldDB" id="A0AAD6PIW8"/>